<proteinExistence type="predicted"/>
<organism evidence="2 3">
    <name type="scientific">Onychostoma macrolepis</name>
    <dbReference type="NCBI Taxonomy" id="369639"/>
    <lineage>
        <taxon>Eukaryota</taxon>
        <taxon>Metazoa</taxon>
        <taxon>Chordata</taxon>
        <taxon>Craniata</taxon>
        <taxon>Vertebrata</taxon>
        <taxon>Euteleostomi</taxon>
        <taxon>Actinopterygii</taxon>
        <taxon>Neopterygii</taxon>
        <taxon>Teleostei</taxon>
        <taxon>Ostariophysi</taxon>
        <taxon>Cypriniformes</taxon>
        <taxon>Cyprinidae</taxon>
        <taxon>Acrossocheilinae</taxon>
        <taxon>Onychostoma</taxon>
    </lineage>
</organism>
<dbReference type="Proteomes" id="UP000579812">
    <property type="component" value="Unassembled WGS sequence"/>
</dbReference>
<feature type="compositionally biased region" description="Basic and acidic residues" evidence="1">
    <location>
        <begin position="108"/>
        <end position="118"/>
    </location>
</feature>
<evidence type="ECO:0000313" key="2">
    <source>
        <dbReference type="EMBL" id="KAF4094557.1"/>
    </source>
</evidence>
<keyword evidence="3" id="KW-1185">Reference proteome</keyword>
<accession>A0A7J6BHF9</accession>
<feature type="region of interest" description="Disordered" evidence="1">
    <location>
        <begin position="578"/>
        <end position="608"/>
    </location>
</feature>
<sequence length="608" mass="63216">MGKKPGSLAWSLGVECEAPGGPLLVSRTGAAGMNRAAGLRRPMPASSDPRKALKMDGAGRRAHTRPSAARKSMVTEIASAVGGPPAVGGSLGAGRVEPHGADLGVGLRDGRRRSEGRRWPPSPRPIEKSGSDPRTGVAEAGAAAPVLIISEPGEAGGAPEEFSFLCEGPGTLEWVRRERATPWKRPAVPASGELSSALENPGRRCKSRAGRTHIQQVSKVNSLWRVRSRQRKGSRQVRSVTGIRIGSKGWVGRAEVRRGWAEQRLGRRPPSAPPVPSPACGARPPPAPLGVSPSRPCRWPPLGGGGQRLRGAGVASGWGVSGVSGASVEAGPAGVRPRSWRRLWASCRALLADLPSYGQRRDLRLGALPSSGRGAQAGGLSARRLGQRLELNKWEARPEQAPPGEIPLLLSFPHLPGEAGGEPSGFTLLGQARGPRGPRRDLPEGQWQVGSLTGRYTCQAVAEVSGWGPYGLPEDSTSGSVGPVGARGSPVGTAARPLARPPSSALLPVCARPARFGQEGSRRWLAASGSRALQTPRSDFAAYGVVGSVLAPSLLPAGRGGAPRSRCVVDRADCPQSVSDRARAVRRGSGPRKGCSRSAAVGHPPDPS</sequence>
<gene>
    <name evidence="2" type="ORF">G5714_024729</name>
</gene>
<name>A0A7J6BHF9_9TELE</name>
<protein>
    <submittedName>
        <fullName evidence="2">Uncharacterized protein</fullName>
    </submittedName>
</protein>
<comment type="caution">
    <text evidence="2">The sequence shown here is derived from an EMBL/GenBank/DDBJ whole genome shotgun (WGS) entry which is preliminary data.</text>
</comment>
<feature type="region of interest" description="Disordered" evidence="1">
    <location>
        <begin position="89"/>
        <end position="138"/>
    </location>
</feature>
<evidence type="ECO:0000313" key="3">
    <source>
        <dbReference type="Proteomes" id="UP000579812"/>
    </source>
</evidence>
<reference evidence="2 3" key="1">
    <citation type="submission" date="2020-04" db="EMBL/GenBank/DDBJ databases">
        <title>Chromosome-level genome assembly of a cyprinid fish Onychostoma macrolepis by integration of Nanopore Sequencing, Bionano and Hi-C technology.</title>
        <authorList>
            <person name="Wang D."/>
        </authorList>
    </citation>
    <scope>NUCLEOTIDE SEQUENCE [LARGE SCALE GENOMIC DNA]</scope>
    <source>
        <strain evidence="2">SWU-2019</strain>
        <tissue evidence="2">Muscle</tissue>
    </source>
</reference>
<evidence type="ECO:0000256" key="1">
    <source>
        <dbReference type="SAM" id="MobiDB-lite"/>
    </source>
</evidence>
<feature type="region of interest" description="Disordered" evidence="1">
    <location>
        <begin position="35"/>
        <end position="73"/>
    </location>
</feature>
<dbReference type="AlphaFoldDB" id="A0A7J6BHF9"/>
<dbReference type="EMBL" id="JAAMOB010000098">
    <property type="protein sequence ID" value="KAF4094557.1"/>
    <property type="molecule type" value="Genomic_DNA"/>
</dbReference>
<feature type="region of interest" description="Disordered" evidence="1">
    <location>
        <begin position="186"/>
        <end position="212"/>
    </location>
</feature>
<feature type="compositionally biased region" description="Basic and acidic residues" evidence="1">
    <location>
        <begin position="48"/>
        <end position="59"/>
    </location>
</feature>